<dbReference type="EMBL" id="MN738811">
    <property type="protein sequence ID" value="QHS84705.1"/>
    <property type="molecule type" value="Genomic_DNA"/>
</dbReference>
<proteinExistence type="predicted"/>
<sequence>MSNSPKINLVENAAKFCNDLIKENVQIKENNGDLNTVSEYNLLKWTGKFHEIFPKLYRFSNEYKKNMSGVSSYTVRAMLGDAAYHDAINQGTNKLEINWKSLGDIILDYTTSFGTLQNIHDNHLAEISSFKDDREFVKKLYCLLYTKVKKLQEQEPKLMEMSGGARTTRRKQGTIMTDREAMAQVIVDSIITSKLPEDSTEEYKNAVIEQAKRLLLFGDDQDFEHMREKKRREIIPNPNNFYMSLEDTPQGPGAITLAIDKINKKEAIKKEQAEKELAKKEEAEKKAQLKRKRSSSGNDSSRDSDYSDDYENPDLTLATNMEIKNFIKENYPKLTFNVDKLIYCQGEGDKKIEYDSSDGCSKSTEPARNHILMNSTKSNCFSSFCSSSKNRRFRISPWVKHNLSKSEKSNEIFCMACMCCGLPLLPASANISSEDKYKNIETLKKEPSSEDSLKRYAGKTQCDHILPIGMMYFGLDQKCSKPTLDKIGIGMNFCPIHPECNTIKLDITPEECWTKNEGIDDFKWNDKWGESIPDGPWMKLEGLSDKDKINKWCSNNNWKPKMYAKILQQKYYSCLENLVVDNNNGKIFAQISKAVNSGFNDLKRKKTKDFKKIRELNFTDVSSSDEMIERIQQMFKMISLEEVEFVDAARRLKEAATQMDVNVQAAMEAVRIKNPEFSKEQSLAAVANEQANQIKKMQEERERMILEHKRKEQEWKEAFAKAHGISLDQLETAQGIVKMQYRNQDGGKTLHKKRKKRNTIKHSLLKKKKTIKNKKKKKYTIKK</sequence>
<accession>A0A6C0AZS1</accession>
<evidence type="ECO:0000256" key="2">
    <source>
        <dbReference type="SAM" id="MobiDB-lite"/>
    </source>
</evidence>
<evidence type="ECO:0000256" key="1">
    <source>
        <dbReference type="SAM" id="Coils"/>
    </source>
</evidence>
<organism evidence="3">
    <name type="scientific">viral metagenome</name>
    <dbReference type="NCBI Taxonomy" id="1070528"/>
    <lineage>
        <taxon>unclassified sequences</taxon>
        <taxon>metagenomes</taxon>
        <taxon>organismal metagenomes</taxon>
    </lineage>
</organism>
<feature type="compositionally biased region" description="Basic and acidic residues" evidence="2">
    <location>
        <begin position="277"/>
        <end position="287"/>
    </location>
</feature>
<feature type="region of interest" description="Disordered" evidence="2">
    <location>
        <begin position="277"/>
        <end position="312"/>
    </location>
</feature>
<feature type="coiled-coil region" evidence="1">
    <location>
        <begin position="680"/>
        <end position="714"/>
    </location>
</feature>
<dbReference type="AlphaFoldDB" id="A0A6C0AZS1"/>
<name>A0A6C0AZS1_9ZZZZ</name>
<protein>
    <submittedName>
        <fullName evidence="3">Uncharacterized protein</fullName>
    </submittedName>
</protein>
<evidence type="ECO:0000313" key="3">
    <source>
        <dbReference type="EMBL" id="QHS84705.1"/>
    </source>
</evidence>
<reference evidence="3" key="1">
    <citation type="journal article" date="2020" name="Nature">
        <title>Giant virus diversity and host interactions through global metagenomics.</title>
        <authorList>
            <person name="Schulz F."/>
            <person name="Roux S."/>
            <person name="Paez-Espino D."/>
            <person name="Jungbluth S."/>
            <person name="Walsh D.A."/>
            <person name="Denef V.J."/>
            <person name="McMahon K.D."/>
            <person name="Konstantinidis K.T."/>
            <person name="Eloe-Fadrosh E.A."/>
            <person name="Kyrpides N.C."/>
            <person name="Woyke T."/>
        </authorList>
    </citation>
    <scope>NUCLEOTIDE SEQUENCE</scope>
    <source>
        <strain evidence="3">GVMAG-S-ERX556022-25</strain>
    </source>
</reference>
<keyword evidence="1" id="KW-0175">Coiled coil</keyword>